<evidence type="ECO:0000313" key="2">
    <source>
        <dbReference type="Proteomes" id="UP000095281"/>
    </source>
</evidence>
<feature type="compositionally biased region" description="Low complexity" evidence="1">
    <location>
        <begin position="34"/>
        <end position="43"/>
    </location>
</feature>
<sequence length="473" mass="53027">MSKSTKLDHYLSPSPPRLVQSTSQHSSSPCLIESIPPTSSKAPTPSPHKPPTLTPQLLIDDQENDEILSLNQQQQQSIPLNNQQQQQVRHNHSNNYEIVTDNNDLLPSTSSTSDNHTHCSSSVSGGAIDQSPSQPSTSNGLVTSSFSSSCENNKIIKDLLPSTSEMSSSEISLPIIPTSLFHSSTHCSSLGSGCAIDQSTSQPSTSNVLVDCQTQQEISIDHQNPASSSSITPLKHFNVEAVVVEEKIEKVLSKVCEEKKKASIIALNDEMDIEMEDGEYVSDVEMVATDESNMEENLINEKEENNLEENGADERGLIDEMEEGELEESDIEMEAYENLNKEENKLNEEKILEEKENNLNEEENKLNEKENKLNEKENLEENKNKLNEEENNLEEKENNLEEKEENNLEENLNKEENKLREKENNLEENKEEKEENNLEENGRNFYADELAREHGQEQAVREIAVPINDGAVG</sequence>
<proteinExistence type="predicted"/>
<feature type="compositionally biased region" description="Basic and acidic residues" evidence="1">
    <location>
        <begin position="411"/>
        <end position="442"/>
    </location>
</feature>
<feature type="region of interest" description="Disordered" evidence="1">
    <location>
        <begin position="355"/>
        <end position="454"/>
    </location>
</feature>
<protein>
    <submittedName>
        <fullName evidence="3">Uncharacterized protein</fullName>
    </submittedName>
</protein>
<evidence type="ECO:0000256" key="1">
    <source>
        <dbReference type="SAM" id="MobiDB-lite"/>
    </source>
</evidence>
<feature type="compositionally biased region" description="Pro residues" evidence="1">
    <location>
        <begin position="44"/>
        <end position="53"/>
    </location>
</feature>
<reference evidence="3" key="1">
    <citation type="submission" date="2016-11" db="UniProtKB">
        <authorList>
            <consortium name="WormBaseParasite"/>
        </authorList>
    </citation>
    <scope>IDENTIFICATION</scope>
</reference>
<accession>A0A1I8BJR8</accession>
<feature type="compositionally biased region" description="Polar residues" evidence="1">
    <location>
        <begin position="19"/>
        <end position="29"/>
    </location>
</feature>
<feature type="region of interest" description="Disordered" evidence="1">
    <location>
        <begin position="99"/>
        <end position="146"/>
    </location>
</feature>
<dbReference type="WBParaSite" id="MhA1_Contig2575.frz3.gene2">
    <property type="protein sequence ID" value="MhA1_Contig2575.frz3.gene2"/>
    <property type="gene ID" value="MhA1_Contig2575.frz3.gene2"/>
</dbReference>
<feature type="compositionally biased region" description="Basic and acidic residues" evidence="1">
    <location>
        <begin position="355"/>
        <end position="401"/>
    </location>
</feature>
<feature type="region of interest" description="Disordered" evidence="1">
    <location>
        <begin position="1"/>
        <end position="56"/>
    </location>
</feature>
<name>A0A1I8BJR8_MELHA</name>
<organism evidence="2 3">
    <name type="scientific">Meloidogyne hapla</name>
    <name type="common">Root-knot nematode worm</name>
    <dbReference type="NCBI Taxonomy" id="6305"/>
    <lineage>
        <taxon>Eukaryota</taxon>
        <taxon>Metazoa</taxon>
        <taxon>Ecdysozoa</taxon>
        <taxon>Nematoda</taxon>
        <taxon>Chromadorea</taxon>
        <taxon>Rhabditida</taxon>
        <taxon>Tylenchina</taxon>
        <taxon>Tylenchomorpha</taxon>
        <taxon>Tylenchoidea</taxon>
        <taxon>Meloidogynidae</taxon>
        <taxon>Meloidogyninae</taxon>
        <taxon>Meloidogyne</taxon>
    </lineage>
</organism>
<keyword evidence="2" id="KW-1185">Reference proteome</keyword>
<dbReference type="Proteomes" id="UP000095281">
    <property type="component" value="Unplaced"/>
</dbReference>
<evidence type="ECO:0000313" key="3">
    <source>
        <dbReference type="WBParaSite" id="MhA1_Contig2575.frz3.gene2"/>
    </source>
</evidence>
<dbReference type="AlphaFoldDB" id="A0A1I8BJR8"/>